<dbReference type="InterPro" id="IPR013471">
    <property type="entry name" value="RNase_Z/BN"/>
</dbReference>
<evidence type="ECO:0000313" key="11">
    <source>
        <dbReference type="EMBL" id="PSK81740.1"/>
    </source>
</evidence>
<reference evidence="11 12" key="1">
    <citation type="submission" date="2018-03" db="EMBL/GenBank/DDBJ databases">
        <title>Genomic Encyclopedia of Archaeal and Bacterial Type Strains, Phase II (KMG-II): from individual species to whole genera.</title>
        <authorList>
            <person name="Goeker M."/>
        </authorList>
    </citation>
    <scope>NUCLEOTIDE SEQUENCE [LARGE SCALE GENOMIC DNA]</scope>
    <source>
        <strain evidence="11 12">DSM 27267</strain>
    </source>
</reference>
<feature type="domain" description="Metallo-beta-lactamase" evidence="9">
    <location>
        <begin position="204"/>
        <end position="272"/>
    </location>
</feature>
<evidence type="ECO:0000259" key="9">
    <source>
        <dbReference type="Pfam" id="PF12706"/>
    </source>
</evidence>
<accession>A0A2P8C9U8</accession>
<dbReference type="Pfam" id="PF23023">
    <property type="entry name" value="Anti-Pycsar_Apyc1"/>
    <property type="match status" value="1"/>
</dbReference>
<comment type="subunit">
    <text evidence="1 8">Homodimer.</text>
</comment>
<evidence type="ECO:0000256" key="6">
    <source>
        <dbReference type="ARBA" id="ARBA00022801"/>
    </source>
</evidence>
<gene>
    <name evidence="8 10" type="primary">rnz</name>
    <name evidence="11" type="ORF">CLV93_108141</name>
    <name evidence="10" type="ORF">JCM18694_15070</name>
</gene>
<comment type="caution">
    <text evidence="11">The sequence shown here is derived from an EMBL/GenBank/DDBJ whole genome shotgun (WGS) entry which is preliminary data.</text>
</comment>
<feature type="binding site" evidence="8">
    <location>
        <position position="213"/>
    </location>
    <ligand>
        <name>Zn(2+)</name>
        <dbReference type="ChEBI" id="CHEBI:29105"/>
        <label>1</label>
        <note>catalytic</note>
    </ligand>
</feature>
<evidence type="ECO:0000256" key="2">
    <source>
        <dbReference type="ARBA" id="ARBA00022694"/>
    </source>
</evidence>
<comment type="function">
    <text evidence="8">Zinc phosphodiesterase, which displays some tRNA 3'-processing endonuclease activity. Probably involved in tRNA maturation, by removing a 3'-trailer from precursor tRNA.</text>
</comment>
<organism evidence="11 12">
    <name type="scientific">Prolixibacter denitrificans</name>
    <dbReference type="NCBI Taxonomy" id="1541063"/>
    <lineage>
        <taxon>Bacteria</taxon>
        <taxon>Pseudomonadati</taxon>
        <taxon>Bacteroidota</taxon>
        <taxon>Bacteroidia</taxon>
        <taxon>Marinilabiliales</taxon>
        <taxon>Prolixibacteraceae</taxon>
        <taxon>Prolixibacter</taxon>
    </lineage>
</organism>
<evidence type="ECO:0000256" key="3">
    <source>
        <dbReference type="ARBA" id="ARBA00022722"/>
    </source>
</evidence>
<dbReference type="AlphaFoldDB" id="A0A2P8C9U8"/>
<dbReference type="CDD" id="cd07717">
    <property type="entry name" value="RNaseZ_ZiPD-like_MBL-fold"/>
    <property type="match status" value="1"/>
</dbReference>
<feature type="binding site" evidence="8">
    <location>
        <position position="213"/>
    </location>
    <ligand>
        <name>Zn(2+)</name>
        <dbReference type="ChEBI" id="CHEBI:29105"/>
        <label>2</label>
        <note>catalytic</note>
    </ligand>
</feature>
<comment type="similarity">
    <text evidence="8">Belongs to the RNase Z family.</text>
</comment>
<keyword evidence="2 8" id="KW-0819">tRNA processing</keyword>
<dbReference type="SUPFAM" id="SSF56281">
    <property type="entry name" value="Metallo-hydrolase/oxidoreductase"/>
    <property type="match status" value="1"/>
</dbReference>
<dbReference type="NCBIfam" id="TIGR02651">
    <property type="entry name" value="RNase_Z"/>
    <property type="match status" value="1"/>
</dbReference>
<evidence type="ECO:0000313" key="10">
    <source>
        <dbReference type="EMBL" id="GET21261.1"/>
    </source>
</evidence>
<keyword evidence="4 8" id="KW-0479">Metal-binding</keyword>
<comment type="cofactor">
    <cofactor evidence="8">
        <name>Zn(2+)</name>
        <dbReference type="ChEBI" id="CHEBI:29105"/>
    </cofactor>
    <text evidence="8">Binds 2 Zn(2+) ions.</text>
</comment>
<dbReference type="Proteomes" id="UP000396862">
    <property type="component" value="Unassembled WGS sequence"/>
</dbReference>
<keyword evidence="13" id="KW-1185">Reference proteome</keyword>
<comment type="catalytic activity">
    <reaction evidence="8">
        <text>Endonucleolytic cleavage of RNA, removing extra 3' nucleotides from tRNA precursor, generating 3' termini of tRNAs. A 3'-hydroxy group is left at the tRNA terminus and a 5'-phosphoryl group is left at the trailer molecule.</text>
        <dbReference type="EC" id="3.1.26.11"/>
    </reaction>
</comment>
<evidence type="ECO:0000256" key="4">
    <source>
        <dbReference type="ARBA" id="ARBA00022723"/>
    </source>
</evidence>
<dbReference type="HAMAP" id="MF_01818">
    <property type="entry name" value="RNase_Z_BN"/>
    <property type="match status" value="1"/>
</dbReference>
<evidence type="ECO:0000313" key="12">
    <source>
        <dbReference type="Proteomes" id="UP000240621"/>
    </source>
</evidence>
<keyword evidence="3 8" id="KW-0540">Nuclease</keyword>
<dbReference type="InterPro" id="IPR001279">
    <property type="entry name" value="Metallo-B-lactamas"/>
</dbReference>
<dbReference type="InterPro" id="IPR036866">
    <property type="entry name" value="RibonucZ/Hydroxyglut_hydro"/>
</dbReference>
<feature type="binding site" evidence="8">
    <location>
        <position position="271"/>
    </location>
    <ligand>
        <name>Zn(2+)</name>
        <dbReference type="ChEBI" id="CHEBI:29105"/>
        <label>2</label>
        <note>catalytic</note>
    </ligand>
</feature>
<keyword evidence="6 8" id="KW-0378">Hydrolase</keyword>
<evidence type="ECO:0000256" key="8">
    <source>
        <dbReference type="HAMAP-Rule" id="MF_01818"/>
    </source>
</evidence>
<keyword evidence="7 8" id="KW-0862">Zinc</keyword>
<sequence>MIPFTVTILGSSSALPTSQRFPTSQVVSLNNQPYLIDCGEGTQIQLRRYKARIGKLNHIFISHLHGDHIFGLPGLLSTMSLLGRKNDLHIYAHSPLQEILDCHTTFFRSEMDFRVVFHPLNFKRPQVIFENKKIKVESFPLKHRVPCCGFRFSEQPKLPHLRKDKLEEFDIPLKERVKIKEGSDFMLPDGRVIPNAELILPAEKPRSYAFCTDTIYHEPALKSISGVDLLYHEATFANDLEDWAHKTYHSTAGEAAKMAQQANARKLILGHFSARYNDIQPLVDDARTIFPESYPAEDGATFEIL</sequence>
<evidence type="ECO:0000256" key="7">
    <source>
        <dbReference type="ARBA" id="ARBA00022833"/>
    </source>
</evidence>
<dbReference type="GO" id="GO:0042781">
    <property type="term" value="F:3'-tRNA processing endoribonuclease activity"/>
    <property type="evidence" value="ECO:0007669"/>
    <property type="project" value="UniProtKB-UniRule"/>
</dbReference>
<dbReference type="EMBL" id="PYGC01000008">
    <property type="protein sequence ID" value="PSK81740.1"/>
    <property type="molecule type" value="Genomic_DNA"/>
</dbReference>
<protein>
    <recommendedName>
        <fullName evidence="8">Ribonuclease Z</fullName>
        <shortName evidence="8">RNase Z</shortName>
        <ecNumber evidence="8">3.1.26.11</ecNumber>
    </recommendedName>
    <alternativeName>
        <fullName evidence="8">tRNA 3 endonuclease</fullName>
    </alternativeName>
    <alternativeName>
        <fullName evidence="8">tRNase Z</fullName>
    </alternativeName>
</protein>
<dbReference type="PANTHER" id="PTHR46018">
    <property type="entry name" value="ZINC PHOSPHODIESTERASE ELAC PROTEIN 1"/>
    <property type="match status" value="1"/>
</dbReference>
<dbReference type="Pfam" id="PF12706">
    <property type="entry name" value="Lactamase_B_2"/>
    <property type="match status" value="1"/>
</dbReference>
<dbReference type="EMBL" id="BLAU01000001">
    <property type="protein sequence ID" value="GET21261.1"/>
    <property type="molecule type" value="Genomic_DNA"/>
</dbReference>
<name>A0A2P8C9U8_9BACT</name>
<dbReference type="GO" id="GO:0008270">
    <property type="term" value="F:zinc ion binding"/>
    <property type="evidence" value="ECO:0007669"/>
    <property type="project" value="UniProtKB-UniRule"/>
</dbReference>
<dbReference type="Proteomes" id="UP000240621">
    <property type="component" value="Unassembled WGS sequence"/>
</dbReference>
<proteinExistence type="inferred from homology"/>
<dbReference type="NCBIfam" id="NF000801">
    <property type="entry name" value="PRK00055.1-3"/>
    <property type="match status" value="1"/>
</dbReference>
<feature type="binding site" evidence="8">
    <location>
        <position position="65"/>
    </location>
    <ligand>
        <name>Zn(2+)</name>
        <dbReference type="ChEBI" id="CHEBI:29105"/>
        <label>1</label>
        <note>catalytic</note>
    </ligand>
</feature>
<feature type="binding site" evidence="8">
    <location>
        <position position="67"/>
    </location>
    <ligand>
        <name>Zn(2+)</name>
        <dbReference type="ChEBI" id="CHEBI:29105"/>
        <label>2</label>
        <note>catalytic</note>
    </ligand>
</feature>
<dbReference type="PANTHER" id="PTHR46018:SF2">
    <property type="entry name" value="ZINC PHOSPHODIESTERASE ELAC PROTEIN 1"/>
    <property type="match status" value="1"/>
</dbReference>
<feature type="binding site" evidence="8">
    <location>
        <position position="63"/>
    </location>
    <ligand>
        <name>Zn(2+)</name>
        <dbReference type="ChEBI" id="CHEBI:29105"/>
        <label>1</label>
        <note>catalytic</note>
    </ligand>
</feature>
<feature type="active site" description="Proton acceptor" evidence="8">
    <location>
        <position position="67"/>
    </location>
</feature>
<evidence type="ECO:0000256" key="1">
    <source>
        <dbReference type="ARBA" id="ARBA00011738"/>
    </source>
</evidence>
<evidence type="ECO:0000313" key="13">
    <source>
        <dbReference type="Proteomes" id="UP000396862"/>
    </source>
</evidence>
<evidence type="ECO:0000256" key="5">
    <source>
        <dbReference type="ARBA" id="ARBA00022759"/>
    </source>
</evidence>
<feature type="binding site" evidence="8">
    <location>
        <position position="68"/>
    </location>
    <ligand>
        <name>Zn(2+)</name>
        <dbReference type="ChEBI" id="CHEBI:29105"/>
        <label>2</label>
        <note>catalytic</note>
    </ligand>
</feature>
<dbReference type="RefSeq" id="WP_246187212.1">
    <property type="nucleotide sequence ID" value="NZ_BLAU01000001.1"/>
</dbReference>
<dbReference type="Gene3D" id="3.60.15.10">
    <property type="entry name" value="Ribonuclease Z/Hydroxyacylglutathione hydrolase-like"/>
    <property type="match status" value="1"/>
</dbReference>
<feature type="binding site" evidence="8">
    <location>
        <position position="143"/>
    </location>
    <ligand>
        <name>Zn(2+)</name>
        <dbReference type="ChEBI" id="CHEBI:29105"/>
        <label>1</label>
        <note>catalytic</note>
    </ligand>
</feature>
<dbReference type="EC" id="3.1.26.11" evidence="8"/>
<reference evidence="10 13" key="2">
    <citation type="submission" date="2019-10" db="EMBL/GenBank/DDBJ databases">
        <title>Prolixibacter strains distinguished by the presence of nitrate reductase genes were adept at nitrate-dependent anaerobic corrosion of metallic iron and carbon steel.</title>
        <authorList>
            <person name="Iino T."/>
            <person name="Shono N."/>
            <person name="Ito K."/>
            <person name="Nakamura R."/>
            <person name="Sueoka K."/>
            <person name="Harayama S."/>
            <person name="Ohkuma M."/>
        </authorList>
    </citation>
    <scope>NUCLEOTIDE SEQUENCE [LARGE SCALE GENOMIC DNA]</scope>
    <source>
        <strain evidence="10 13">MIC1-1</strain>
    </source>
</reference>
<keyword evidence="5 8" id="KW-0255">Endonuclease</keyword>